<evidence type="ECO:0000313" key="3">
    <source>
        <dbReference type="Proteomes" id="UP000499080"/>
    </source>
</evidence>
<proteinExistence type="predicted"/>
<keyword evidence="3" id="KW-1185">Reference proteome</keyword>
<dbReference type="PANTHER" id="PTHR19446">
    <property type="entry name" value="REVERSE TRANSCRIPTASES"/>
    <property type="match status" value="1"/>
</dbReference>
<gene>
    <name evidence="2" type="ORF">AVEN_102122_1</name>
</gene>
<dbReference type="EMBL" id="BGPR01042383">
    <property type="protein sequence ID" value="GBO18789.1"/>
    <property type="molecule type" value="Genomic_DNA"/>
</dbReference>
<organism evidence="2 3">
    <name type="scientific">Araneus ventricosus</name>
    <name type="common">Orbweaver spider</name>
    <name type="synonym">Epeira ventricosa</name>
    <dbReference type="NCBI Taxonomy" id="182803"/>
    <lineage>
        <taxon>Eukaryota</taxon>
        <taxon>Metazoa</taxon>
        <taxon>Ecdysozoa</taxon>
        <taxon>Arthropoda</taxon>
        <taxon>Chelicerata</taxon>
        <taxon>Arachnida</taxon>
        <taxon>Araneae</taxon>
        <taxon>Araneomorphae</taxon>
        <taxon>Entelegynae</taxon>
        <taxon>Araneoidea</taxon>
        <taxon>Araneidae</taxon>
        <taxon>Araneus</taxon>
    </lineage>
</organism>
<protein>
    <recommendedName>
        <fullName evidence="1">Reverse transcriptase domain-containing protein</fullName>
    </recommendedName>
</protein>
<evidence type="ECO:0000313" key="2">
    <source>
        <dbReference type="EMBL" id="GBO18789.1"/>
    </source>
</evidence>
<dbReference type="AlphaFoldDB" id="A0A4Y2V0N7"/>
<accession>A0A4Y2V0N7</accession>
<comment type="caution">
    <text evidence="2">The sequence shown here is derived from an EMBL/GenBank/DDBJ whole genome shotgun (WGS) entry which is preliminary data.</text>
</comment>
<dbReference type="InterPro" id="IPR000477">
    <property type="entry name" value="RT_dom"/>
</dbReference>
<dbReference type="Proteomes" id="UP000499080">
    <property type="component" value="Unassembled WGS sequence"/>
</dbReference>
<name>A0A4Y2V0N7_ARAVE</name>
<evidence type="ECO:0000259" key="1">
    <source>
        <dbReference type="Pfam" id="PF00078"/>
    </source>
</evidence>
<dbReference type="Pfam" id="PF00078">
    <property type="entry name" value="RVT_1"/>
    <property type="match status" value="1"/>
</dbReference>
<sequence>MARAEFRCIRRLGESATCIGYISTITYSTSSHKLWQKAEKESIASISNSISVLHVNGQSISSPKNIGNSIASTLSDASSIRNYTFLNRKSGIEKQKLNFSAQSYLQSNSNFSFEEFQSCLSTVLKPSPGPDNISYLMIQNLASVSQKNLLCLYNRIRNEHYFSTLWQQAVVIPPLKAGKDPTNPSSYLPIALTSCLCKLFEKIINRRLIHFLETNNLLHRCQSGFQKGRSTLDNLLALETDIRLAFLQRKHPVAVFFDIEKGYDYTCIYGILKDLHDFNLSGNLPIFIQKVF</sequence>
<feature type="domain" description="Reverse transcriptase" evidence="1">
    <location>
        <begin position="184"/>
        <end position="283"/>
    </location>
</feature>
<reference evidence="2 3" key="1">
    <citation type="journal article" date="2019" name="Sci. Rep.">
        <title>Orb-weaving spider Araneus ventricosus genome elucidates the spidroin gene catalogue.</title>
        <authorList>
            <person name="Kono N."/>
            <person name="Nakamura H."/>
            <person name="Ohtoshi R."/>
            <person name="Moran D.A.P."/>
            <person name="Shinohara A."/>
            <person name="Yoshida Y."/>
            <person name="Fujiwara M."/>
            <person name="Mori M."/>
            <person name="Tomita M."/>
            <person name="Arakawa K."/>
        </authorList>
    </citation>
    <scope>NUCLEOTIDE SEQUENCE [LARGE SCALE GENOMIC DNA]</scope>
</reference>